<sequence length="62" mass="6718">MEPQQESPQLTSRRKRGFVLVVAIILALVVLIFVGMNLGHYKQAKEGEPVGSSANVAGPDNR</sequence>
<reference evidence="2 3" key="1">
    <citation type="submission" date="2020-08" db="EMBL/GenBank/DDBJ databases">
        <title>Functional genomics of gut bacteria from endangered species of beetles.</title>
        <authorList>
            <person name="Carlos-Shanley C."/>
        </authorList>
    </citation>
    <scope>NUCLEOTIDE SEQUENCE [LARGE SCALE GENOMIC DNA]</scope>
    <source>
        <strain evidence="2 3">S00224</strain>
    </source>
</reference>
<evidence type="ECO:0000313" key="2">
    <source>
        <dbReference type="EMBL" id="MBB4837109.1"/>
    </source>
</evidence>
<organism evidence="2 3">
    <name type="scientific">Sphingomonas kyeonggiensis</name>
    <dbReference type="NCBI Taxonomy" id="1268553"/>
    <lineage>
        <taxon>Bacteria</taxon>
        <taxon>Pseudomonadati</taxon>
        <taxon>Pseudomonadota</taxon>
        <taxon>Alphaproteobacteria</taxon>
        <taxon>Sphingomonadales</taxon>
        <taxon>Sphingomonadaceae</taxon>
        <taxon>Sphingomonas</taxon>
    </lineage>
</organism>
<keyword evidence="1" id="KW-1133">Transmembrane helix</keyword>
<keyword evidence="1" id="KW-0472">Membrane</keyword>
<accession>A0A7W7NR03</accession>
<gene>
    <name evidence="2" type="ORF">HNP52_000160</name>
</gene>
<evidence type="ECO:0000313" key="3">
    <source>
        <dbReference type="Proteomes" id="UP000575241"/>
    </source>
</evidence>
<proteinExistence type="predicted"/>
<comment type="caution">
    <text evidence="2">The sequence shown here is derived from an EMBL/GenBank/DDBJ whole genome shotgun (WGS) entry which is preliminary data.</text>
</comment>
<keyword evidence="3" id="KW-1185">Reference proteome</keyword>
<name>A0A7W7NR03_9SPHN</name>
<protein>
    <submittedName>
        <fullName evidence="2">Uncharacterized protein</fullName>
    </submittedName>
</protein>
<dbReference type="Proteomes" id="UP000575241">
    <property type="component" value="Unassembled WGS sequence"/>
</dbReference>
<dbReference type="RefSeq" id="WP_184161117.1">
    <property type="nucleotide sequence ID" value="NZ_JACHLN010000001.1"/>
</dbReference>
<dbReference type="AlphaFoldDB" id="A0A7W7NR03"/>
<keyword evidence="1" id="KW-0812">Transmembrane</keyword>
<evidence type="ECO:0000256" key="1">
    <source>
        <dbReference type="SAM" id="Phobius"/>
    </source>
</evidence>
<feature type="transmembrane region" description="Helical" evidence="1">
    <location>
        <begin position="17"/>
        <end position="36"/>
    </location>
</feature>
<dbReference type="EMBL" id="JACHLN010000001">
    <property type="protein sequence ID" value="MBB4837109.1"/>
    <property type="molecule type" value="Genomic_DNA"/>
</dbReference>